<proteinExistence type="predicted"/>
<feature type="region of interest" description="Disordered" evidence="1">
    <location>
        <begin position="1"/>
        <end position="29"/>
    </location>
</feature>
<name>A0ABV1HL74_9FIRM</name>
<evidence type="ECO:0000259" key="2">
    <source>
        <dbReference type="Pfam" id="PF14344"/>
    </source>
</evidence>
<dbReference type="Proteomes" id="UP001437460">
    <property type="component" value="Unassembled WGS sequence"/>
</dbReference>
<dbReference type="EMBL" id="JBBMFJ010000014">
    <property type="protein sequence ID" value="MEQ2563075.1"/>
    <property type="molecule type" value="Genomic_DNA"/>
</dbReference>
<evidence type="ECO:0000313" key="4">
    <source>
        <dbReference type="Proteomes" id="UP001437460"/>
    </source>
</evidence>
<gene>
    <name evidence="3" type="ORF">WMO41_07840</name>
</gene>
<feature type="domain" description="DUF4397" evidence="2">
    <location>
        <begin position="108"/>
        <end position="202"/>
    </location>
</feature>
<evidence type="ECO:0000256" key="1">
    <source>
        <dbReference type="SAM" id="MobiDB-lite"/>
    </source>
</evidence>
<evidence type="ECO:0000313" key="3">
    <source>
        <dbReference type="EMBL" id="MEQ2563075.1"/>
    </source>
</evidence>
<protein>
    <submittedName>
        <fullName evidence="3">DUF4397 domain-containing protein</fullName>
    </submittedName>
</protein>
<accession>A0ABV1HL74</accession>
<organism evidence="3 4">
    <name type="scientific">Ventrimonas faecis</name>
    <dbReference type="NCBI Taxonomy" id="3133170"/>
    <lineage>
        <taxon>Bacteria</taxon>
        <taxon>Bacillati</taxon>
        <taxon>Bacillota</taxon>
        <taxon>Clostridia</taxon>
        <taxon>Lachnospirales</taxon>
        <taxon>Lachnospiraceae</taxon>
        <taxon>Ventrimonas</taxon>
    </lineage>
</organism>
<feature type="compositionally biased region" description="Polar residues" evidence="1">
    <location>
        <begin position="7"/>
        <end position="18"/>
    </location>
</feature>
<dbReference type="Pfam" id="PF14344">
    <property type="entry name" value="DUF4397"/>
    <property type="match status" value="1"/>
</dbReference>
<dbReference type="InterPro" id="IPR025510">
    <property type="entry name" value="DUF4397"/>
</dbReference>
<reference evidence="3 4" key="1">
    <citation type="submission" date="2024-03" db="EMBL/GenBank/DDBJ databases">
        <title>Human intestinal bacterial collection.</title>
        <authorList>
            <person name="Pauvert C."/>
            <person name="Hitch T.C.A."/>
            <person name="Clavel T."/>
        </authorList>
    </citation>
    <scope>NUCLEOTIDE SEQUENCE [LARGE SCALE GENOMIC DNA]</scope>
    <source>
        <strain evidence="3 4">CLA-AP-H27</strain>
    </source>
</reference>
<dbReference type="RefSeq" id="WP_349229284.1">
    <property type="nucleotide sequence ID" value="NZ_JBBMFJ010000014.1"/>
</dbReference>
<comment type="caution">
    <text evidence="3">The sequence shown here is derived from an EMBL/GenBank/DDBJ whole genome shotgun (WGS) entry which is preliminary data.</text>
</comment>
<sequence length="324" mass="35025">MAENDTHYNGTSDISDNNAAAPLPELEEEKAVYPDDAANIPVAPLPEPGEGGPVYPGNDNTGTIGGNWNWGNGNWGNNGNNSSGNGWNTGFFPITPTNPTISPRYYGQVRFLNASTNSFAVNITIDGTAYAINSRFGTISNYDWISDGFHTITVRRASGMRSVLLQQNFPFTAGEKVTMVLVDSASGGLEMVQVADTGCNTRAFHTGCYRFANMTFSGSRYDLMLYGGETVFRNVAFQTVTPYKQAMAGTYQFYVTNSNSYSFLREIPIIVIGVNGSGTITGNNMAEPLLSAQIEIAAGQNYTSYLIGNTWSDMGLRLLTVEDS</sequence>
<keyword evidence="4" id="KW-1185">Reference proteome</keyword>